<dbReference type="AlphaFoldDB" id="A0A6C0JUI0"/>
<organism evidence="1">
    <name type="scientific">viral metagenome</name>
    <dbReference type="NCBI Taxonomy" id="1070528"/>
    <lineage>
        <taxon>unclassified sequences</taxon>
        <taxon>metagenomes</taxon>
        <taxon>organismal metagenomes</taxon>
    </lineage>
</organism>
<dbReference type="EMBL" id="MN740694">
    <property type="protein sequence ID" value="QHU08067.1"/>
    <property type="molecule type" value="Genomic_DNA"/>
</dbReference>
<evidence type="ECO:0000313" key="1">
    <source>
        <dbReference type="EMBL" id="QHU08067.1"/>
    </source>
</evidence>
<protein>
    <submittedName>
        <fullName evidence="1">Uncharacterized protein</fullName>
    </submittedName>
</protein>
<name>A0A6C0JUI0_9ZZZZ</name>
<reference evidence="1" key="1">
    <citation type="journal article" date="2020" name="Nature">
        <title>Giant virus diversity and host interactions through global metagenomics.</title>
        <authorList>
            <person name="Schulz F."/>
            <person name="Roux S."/>
            <person name="Paez-Espino D."/>
            <person name="Jungbluth S."/>
            <person name="Walsh D.A."/>
            <person name="Denef V.J."/>
            <person name="McMahon K.D."/>
            <person name="Konstantinidis K.T."/>
            <person name="Eloe-Fadrosh E.A."/>
            <person name="Kyrpides N.C."/>
            <person name="Woyke T."/>
        </authorList>
    </citation>
    <scope>NUCLEOTIDE SEQUENCE</scope>
    <source>
        <strain evidence="1">GVMAG-S-1062768-28</strain>
    </source>
</reference>
<accession>A0A6C0JUI0</accession>
<sequence>MNGCFSIAKLEEEGIVLYRFPTEKKRDEYFDDIMKEIEGLDDQFDYAKCIWRNGDLTITYCFEGSGLCMCQRSEGKGIIKTITVDYNKK</sequence>
<proteinExistence type="predicted"/>